<organism evidence="1">
    <name type="scientific">Prevotella amnii</name>
    <dbReference type="NCBI Taxonomy" id="419005"/>
    <lineage>
        <taxon>Bacteria</taxon>
        <taxon>Pseudomonadati</taxon>
        <taxon>Bacteroidota</taxon>
        <taxon>Bacteroidia</taxon>
        <taxon>Bacteroidales</taxon>
        <taxon>Prevotellaceae</taxon>
        <taxon>Prevotella</taxon>
    </lineage>
</organism>
<dbReference type="PATRIC" id="fig|419005.5.peg.1551"/>
<dbReference type="STRING" id="419005.HMPREF1860_01552"/>
<reference evidence="1 2" key="1">
    <citation type="submission" date="2016-01" db="EMBL/GenBank/DDBJ databases">
        <authorList>
            <person name="Oliw E.H."/>
        </authorList>
    </citation>
    <scope>NUCLEOTIDE SEQUENCE [LARGE SCALE GENOMIC DNA]</scope>
    <source>
        <strain evidence="1 2">DNF00307</strain>
    </source>
</reference>
<evidence type="ECO:0000313" key="1">
    <source>
        <dbReference type="EMBL" id="KXB76623.1"/>
    </source>
</evidence>
<comment type="caution">
    <text evidence="1">The sequence shown here is derived from an EMBL/GenBank/DDBJ whole genome shotgun (WGS) entry which is preliminary data.</text>
</comment>
<dbReference type="AlphaFoldDB" id="A0A134B9J6"/>
<gene>
    <name evidence="1" type="ORF">HMPREF1860_01552</name>
</gene>
<name>A0A134B9J6_9BACT</name>
<accession>A0A134B9J6</accession>
<sequence length="53" mass="6188">MILFFYTNPNFQSMHGGGRNSQNALKRLQSGYTFSRQNKNVAKSTYRVHKEYA</sequence>
<dbReference type="Proteomes" id="UP000070531">
    <property type="component" value="Unassembled WGS sequence"/>
</dbReference>
<dbReference type="EMBL" id="LSDL01000087">
    <property type="protein sequence ID" value="KXB76623.1"/>
    <property type="molecule type" value="Genomic_DNA"/>
</dbReference>
<proteinExistence type="predicted"/>
<evidence type="ECO:0000313" key="2">
    <source>
        <dbReference type="Proteomes" id="UP000070531"/>
    </source>
</evidence>
<protein>
    <submittedName>
        <fullName evidence="1">Uncharacterized protein</fullName>
    </submittedName>
</protein>